<reference evidence="1" key="1">
    <citation type="journal article" date="2020" name="Science">
        <title>Unexpected conservation and global transmission of agrobacterial virulence plasmids.</title>
        <authorList>
            <person name="Weisberg A.J."/>
            <person name="Davis E.W. 2nd"/>
            <person name="Tabima J."/>
            <person name="Belcher M.S."/>
            <person name="Miller M."/>
            <person name="Kuo C.H."/>
            <person name="Loper J.E."/>
            <person name="Grunwald N.J."/>
            <person name="Putnam M.L."/>
            <person name="Chang J.H."/>
        </authorList>
    </citation>
    <scope>NUCLEOTIDE SEQUENCE</scope>
    <source>
        <strain evidence="1">17-1853-1a</strain>
    </source>
</reference>
<protein>
    <recommendedName>
        <fullName evidence="3">Restriction alleviation protein, Lar family</fullName>
    </recommendedName>
</protein>
<comment type="caution">
    <text evidence="1">The sequence shown here is derived from an EMBL/GenBank/DDBJ whole genome shotgun (WGS) entry which is preliminary data.</text>
</comment>
<proteinExistence type="predicted"/>
<gene>
    <name evidence="1" type="ORF">G6M46_26145</name>
</gene>
<evidence type="ECO:0000313" key="1">
    <source>
        <dbReference type="EMBL" id="NTC31618.1"/>
    </source>
</evidence>
<dbReference type="Proteomes" id="UP000702952">
    <property type="component" value="Unassembled WGS sequence"/>
</dbReference>
<dbReference type="Pfam" id="PF14354">
    <property type="entry name" value="Lar_restr_allev"/>
    <property type="match status" value="1"/>
</dbReference>
<name>A0AA44JDM6_AGRTU</name>
<organism evidence="1 2">
    <name type="scientific">Agrobacterium tumefaciens</name>
    <dbReference type="NCBI Taxonomy" id="358"/>
    <lineage>
        <taxon>Bacteria</taxon>
        <taxon>Pseudomonadati</taxon>
        <taxon>Pseudomonadota</taxon>
        <taxon>Alphaproteobacteria</taxon>
        <taxon>Hyphomicrobiales</taxon>
        <taxon>Rhizobiaceae</taxon>
        <taxon>Rhizobium/Agrobacterium group</taxon>
        <taxon>Agrobacterium</taxon>
        <taxon>Agrobacterium tumefaciens complex</taxon>
    </lineage>
</organism>
<evidence type="ECO:0008006" key="3">
    <source>
        <dbReference type="Google" id="ProtNLM"/>
    </source>
</evidence>
<dbReference type="EMBL" id="JAAMAY010000039">
    <property type="protein sequence ID" value="NTC31618.1"/>
    <property type="molecule type" value="Genomic_DNA"/>
</dbReference>
<accession>A0AA44JDM6</accession>
<dbReference type="AlphaFoldDB" id="A0AA44JDM6"/>
<evidence type="ECO:0000313" key="2">
    <source>
        <dbReference type="Proteomes" id="UP000702952"/>
    </source>
</evidence>
<dbReference type="RefSeq" id="WP_081308907.1">
    <property type="nucleotide sequence ID" value="NZ_CP123838.1"/>
</dbReference>
<sequence>MSRQSTSLPLKPCPFCGGAPETDSQQSYRKLTSGNLDRQAAVYCTSCDAGMTMCAADTPYLDDEDRLSYLIYRWNSRANGPGENTPVPEGFVVVPVEPDDAMIAVGLRAMRGFGNVSNGLVNAWRQMLRTARERGAS</sequence>